<gene>
    <name evidence="1" type="ORF">HOLleu_20361</name>
</gene>
<dbReference type="Gene3D" id="1.10.10.2590">
    <property type="entry name" value="BEN domain"/>
    <property type="match status" value="1"/>
</dbReference>
<dbReference type="Proteomes" id="UP001152320">
    <property type="component" value="Chromosome 9"/>
</dbReference>
<sequence length="71" mass="7919">MPALFKREEMAKACLTDKQAAKTGKSALPAEKVDAIIKHVLKTHSNADVAAIRIKMKTKLRDERHAFNSMN</sequence>
<keyword evidence="2" id="KW-1185">Reference proteome</keyword>
<evidence type="ECO:0000313" key="1">
    <source>
        <dbReference type="EMBL" id="KAJ8036400.1"/>
    </source>
</evidence>
<dbReference type="EMBL" id="JAIZAY010000009">
    <property type="protein sequence ID" value="KAJ8036400.1"/>
    <property type="molecule type" value="Genomic_DNA"/>
</dbReference>
<protein>
    <submittedName>
        <fullName evidence="1">Uncharacterized protein</fullName>
    </submittedName>
</protein>
<evidence type="ECO:0000313" key="2">
    <source>
        <dbReference type="Proteomes" id="UP001152320"/>
    </source>
</evidence>
<proteinExistence type="predicted"/>
<comment type="caution">
    <text evidence="1">The sequence shown here is derived from an EMBL/GenBank/DDBJ whole genome shotgun (WGS) entry which is preliminary data.</text>
</comment>
<organism evidence="1 2">
    <name type="scientific">Holothuria leucospilota</name>
    <name type="common">Black long sea cucumber</name>
    <name type="synonym">Mertensiothuria leucospilota</name>
    <dbReference type="NCBI Taxonomy" id="206669"/>
    <lineage>
        <taxon>Eukaryota</taxon>
        <taxon>Metazoa</taxon>
        <taxon>Echinodermata</taxon>
        <taxon>Eleutherozoa</taxon>
        <taxon>Echinozoa</taxon>
        <taxon>Holothuroidea</taxon>
        <taxon>Aspidochirotacea</taxon>
        <taxon>Aspidochirotida</taxon>
        <taxon>Holothuriidae</taxon>
        <taxon>Holothuria</taxon>
    </lineage>
</organism>
<reference evidence="1" key="1">
    <citation type="submission" date="2021-10" db="EMBL/GenBank/DDBJ databases">
        <title>Tropical sea cucumber genome reveals ecological adaptation and Cuvierian tubules defense mechanism.</title>
        <authorList>
            <person name="Chen T."/>
        </authorList>
    </citation>
    <scope>NUCLEOTIDE SEQUENCE</scope>
    <source>
        <strain evidence="1">Nanhai2018</strain>
        <tissue evidence="1">Muscle</tissue>
    </source>
</reference>
<name>A0A9Q1C0Y6_HOLLE</name>
<dbReference type="AlphaFoldDB" id="A0A9Q1C0Y6"/>
<accession>A0A9Q1C0Y6</accession>